<feature type="region of interest" description="Disordered" evidence="6">
    <location>
        <begin position="123"/>
        <end position="202"/>
    </location>
</feature>
<dbReference type="Gene3D" id="1.10.220.150">
    <property type="entry name" value="Arf GTPase activating protein"/>
    <property type="match status" value="1"/>
</dbReference>
<feature type="compositionally biased region" description="Polar residues" evidence="6">
    <location>
        <begin position="161"/>
        <end position="202"/>
    </location>
</feature>
<feature type="compositionally biased region" description="Polar residues" evidence="6">
    <location>
        <begin position="392"/>
        <end position="402"/>
    </location>
</feature>
<evidence type="ECO:0000256" key="4">
    <source>
        <dbReference type="ARBA" id="ARBA00022833"/>
    </source>
</evidence>
<evidence type="ECO:0000256" key="2">
    <source>
        <dbReference type="ARBA" id="ARBA00022723"/>
    </source>
</evidence>
<evidence type="ECO:0000256" key="3">
    <source>
        <dbReference type="ARBA" id="ARBA00022771"/>
    </source>
</evidence>
<dbReference type="EMBL" id="OZ037945">
    <property type="protein sequence ID" value="CAL1701299.1"/>
    <property type="molecule type" value="Genomic_DNA"/>
</dbReference>
<reference evidence="9" key="1">
    <citation type="submission" date="2024-04" db="EMBL/GenBank/DDBJ databases">
        <authorList>
            <person name="Shaw F."/>
            <person name="Minotto A."/>
        </authorList>
    </citation>
    <scope>NUCLEOTIDE SEQUENCE [LARGE SCALE GENOMIC DNA]</scope>
</reference>
<dbReference type="InterPro" id="IPR038508">
    <property type="entry name" value="ArfGAP_dom_sf"/>
</dbReference>
<evidence type="ECO:0000256" key="6">
    <source>
        <dbReference type="SAM" id="MobiDB-lite"/>
    </source>
</evidence>
<dbReference type="Proteomes" id="UP001497453">
    <property type="component" value="Chromosome 2"/>
</dbReference>
<accession>A0ABP1D2C4</accession>
<name>A0ABP1D2C4_9APHY</name>
<proteinExistence type="predicted"/>
<evidence type="ECO:0000313" key="8">
    <source>
        <dbReference type="EMBL" id="CAL1701299.1"/>
    </source>
</evidence>
<dbReference type="PRINTS" id="PR00405">
    <property type="entry name" value="REVINTRACTNG"/>
</dbReference>
<keyword evidence="4" id="KW-0862">Zinc</keyword>
<evidence type="ECO:0000256" key="1">
    <source>
        <dbReference type="ARBA" id="ARBA00022468"/>
    </source>
</evidence>
<dbReference type="PANTHER" id="PTHR46395:SF1">
    <property type="entry name" value="ADP-RIBOSYLATION FACTOR GTPASE-ACTIVATING PROTEIN 1"/>
    <property type="match status" value="1"/>
</dbReference>
<evidence type="ECO:0000259" key="7">
    <source>
        <dbReference type="PROSITE" id="PS50115"/>
    </source>
</evidence>
<feature type="region of interest" description="Disordered" evidence="6">
    <location>
        <begin position="380"/>
        <end position="436"/>
    </location>
</feature>
<keyword evidence="3 5" id="KW-0863">Zinc-finger</keyword>
<dbReference type="Pfam" id="PF01412">
    <property type="entry name" value="ArfGap"/>
    <property type="match status" value="1"/>
</dbReference>
<gene>
    <name evidence="8" type="ORF">GFSPODELE1_LOCUS3517</name>
</gene>
<keyword evidence="1" id="KW-0343">GTPase activation</keyword>
<dbReference type="SUPFAM" id="SSF57863">
    <property type="entry name" value="ArfGap/RecO-like zinc finger"/>
    <property type="match status" value="1"/>
</dbReference>
<evidence type="ECO:0000256" key="5">
    <source>
        <dbReference type="PROSITE-ProRule" id="PRU00288"/>
    </source>
</evidence>
<dbReference type="InterPro" id="IPR001164">
    <property type="entry name" value="ArfGAP_dom"/>
</dbReference>
<dbReference type="SMART" id="SM00105">
    <property type="entry name" value="ArfGap"/>
    <property type="match status" value="1"/>
</dbReference>
<protein>
    <recommendedName>
        <fullName evidence="7">Arf-GAP domain-containing protein</fullName>
    </recommendedName>
</protein>
<feature type="domain" description="Arf-GAP" evidence="7">
    <location>
        <begin position="7"/>
        <end position="120"/>
    </location>
</feature>
<sequence>MDQPVARKTLQELIKREDLDNKRCIDCNNPNPQWASLSFAVFMCLQCAGVHRGFGVHVSFVRSVSMDTWQEEQIKRMQLGGNSLFRDFIKSYPAEGGYTEGMSMHDKYHSWAASQYREKLDAELAGKPWSPSSPPAGAVAGTASPPGRPSSAQGLRKSRASARSNTGRSMRSDSPASFGNNSGSNTPVTTPNLSHTPSDQKTANESFFAGLGQANATRPADLPPSQGGKYQGFGNTPTPPPGSQHPSYGLSSAAAPRLSEFQDNPVAAFSKGWSLLSAAVVGASRVVSENVIQPGVQKVTDPNFQAGVRGYVSEAGKRAGEVGSRANMWSKQTLGVDVAEQVGGVVGTVRDRVGGGPSSRGYGVVSQGYEHGESSALYQDHEDEDDFFGEFSGNTPRTQTGFGQSSSYSNAAAGGAGAKPAGSAQKSDDWDEWKDF</sequence>
<dbReference type="PANTHER" id="PTHR46395">
    <property type="entry name" value="ADP-RIBOSYLATION FACTOR GTPASE-ACTIVATING PROTEIN 1"/>
    <property type="match status" value="1"/>
</dbReference>
<keyword evidence="9" id="KW-1185">Reference proteome</keyword>
<organism evidence="8 9">
    <name type="scientific">Somion occarium</name>
    <dbReference type="NCBI Taxonomy" id="3059160"/>
    <lineage>
        <taxon>Eukaryota</taxon>
        <taxon>Fungi</taxon>
        <taxon>Dikarya</taxon>
        <taxon>Basidiomycota</taxon>
        <taxon>Agaricomycotina</taxon>
        <taxon>Agaricomycetes</taxon>
        <taxon>Polyporales</taxon>
        <taxon>Cerrenaceae</taxon>
        <taxon>Somion</taxon>
    </lineage>
</organism>
<evidence type="ECO:0000313" key="9">
    <source>
        <dbReference type="Proteomes" id="UP001497453"/>
    </source>
</evidence>
<dbReference type="PROSITE" id="PS50115">
    <property type="entry name" value="ARFGAP"/>
    <property type="match status" value="1"/>
</dbReference>
<dbReference type="CDD" id="cd08830">
    <property type="entry name" value="ArfGap_ArfGap1"/>
    <property type="match status" value="1"/>
</dbReference>
<feature type="compositionally biased region" description="Low complexity" evidence="6">
    <location>
        <begin position="403"/>
        <end position="424"/>
    </location>
</feature>
<keyword evidence="2" id="KW-0479">Metal-binding</keyword>
<feature type="region of interest" description="Disordered" evidence="6">
    <location>
        <begin position="215"/>
        <end position="251"/>
    </location>
</feature>
<dbReference type="InterPro" id="IPR037278">
    <property type="entry name" value="ARFGAP/RecO"/>
</dbReference>